<protein>
    <submittedName>
        <fullName evidence="1">Uncharacterized protein</fullName>
    </submittedName>
</protein>
<dbReference type="EMBL" id="BKCJ010010133">
    <property type="protein sequence ID" value="GEU90201.1"/>
    <property type="molecule type" value="Genomic_DNA"/>
</dbReference>
<name>A0A6L2NV43_TANCI</name>
<organism evidence="1">
    <name type="scientific">Tanacetum cinerariifolium</name>
    <name type="common">Dalmatian daisy</name>
    <name type="synonym">Chrysanthemum cinerariifolium</name>
    <dbReference type="NCBI Taxonomy" id="118510"/>
    <lineage>
        <taxon>Eukaryota</taxon>
        <taxon>Viridiplantae</taxon>
        <taxon>Streptophyta</taxon>
        <taxon>Embryophyta</taxon>
        <taxon>Tracheophyta</taxon>
        <taxon>Spermatophyta</taxon>
        <taxon>Magnoliopsida</taxon>
        <taxon>eudicotyledons</taxon>
        <taxon>Gunneridae</taxon>
        <taxon>Pentapetalae</taxon>
        <taxon>asterids</taxon>
        <taxon>campanulids</taxon>
        <taxon>Asterales</taxon>
        <taxon>Asteraceae</taxon>
        <taxon>Asteroideae</taxon>
        <taxon>Anthemideae</taxon>
        <taxon>Anthemidinae</taxon>
        <taxon>Tanacetum</taxon>
    </lineage>
</organism>
<evidence type="ECO:0000313" key="1">
    <source>
        <dbReference type="EMBL" id="GEU90201.1"/>
    </source>
</evidence>
<reference evidence="1" key="1">
    <citation type="journal article" date="2019" name="Sci. Rep.">
        <title>Draft genome of Tanacetum cinerariifolium, the natural source of mosquito coil.</title>
        <authorList>
            <person name="Yamashiro T."/>
            <person name="Shiraishi A."/>
            <person name="Satake H."/>
            <person name="Nakayama K."/>
        </authorList>
    </citation>
    <scope>NUCLEOTIDE SEQUENCE</scope>
</reference>
<dbReference type="AlphaFoldDB" id="A0A6L2NV43"/>
<gene>
    <name evidence="1" type="ORF">Tci_062179</name>
</gene>
<proteinExistence type="predicted"/>
<sequence>MRILNNLKKVHNAVKDDPALNKKVLEAAEAYTKNSTNLTELLTMVKNFDCSNLKTNVESLLAVVTAQNDHLTKWVESTALMAWSVGPQMTRIKNTRATIQSNMASIKKDMLTSKP</sequence>
<accession>A0A6L2NV43</accession>
<comment type="caution">
    <text evidence="1">The sequence shown here is derived from an EMBL/GenBank/DDBJ whole genome shotgun (WGS) entry which is preliminary data.</text>
</comment>